<comment type="caution">
    <text evidence="1">The sequence shown here is derived from an EMBL/GenBank/DDBJ whole genome shotgun (WGS) entry which is preliminary data.</text>
</comment>
<dbReference type="OrthoDB" id="8481003at2"/>
<organism evidence="1 2">
    <name type="scientific">Robbsia andropogonis</name>
    <dbReference type="NCBI Taxonomy" id="28092"/>
    <lineage>
        <taxon>Bacteria</taxon>
        <taxon>Pseudomonadati</taxon>
        <taxon>Pseudomonadota</taxon>
        <taxon>Betaproteobacteria</taxon>
        <taxon>Burkholderiales</taxon>
        <taxon>Burkholderiaceae</taxon>
        <taxon>Robbsia</taxon>
    </lineage>
</organism>
<dbReference type="RefSeq" id="WP_024904218.1">
    <property type="nucleotide sequence ID" value="NZ_CP191273.1"/>
</dbReference>
<dbReference type="Proteomes" id="UP000033618">
    <property type="component" value="Unassembled WGS sequence"/>
</dbReference>
<protein>
    <recommendedName>
        <fullName evidence="3">TrfA family protein</fullName>
    </recommendedName>
</protein>
<keyword evidence="2" id="KW-1185">Reference proteome</keyword>
<name>A0A0F5K4G4_9BURK</name>
<dbReference type="PATRIC" id="fig|28092.6.peg.778"/>
<dbReference type="EMBL" id="LAQU01000002">
    <property type="protein sequence ID" value="KKB64988.1"/>
    <property type="molecule type" value="Genomic_DNA"/>
</dbReference>
<evidence type="ECO:0000313" key="1">
    <source>
        <dbReference type="EMBL" id="KKB64988.1"/>
    </source>
</evidence>
<proteinExistence type="predicted"/>
<gene>
    <name evidence="1" type="ORF">WM40_03285</name>
</gene>
<reference evidence="1 2" key="1">
    <citation type="submission" date="2015-03" db="EMBL/GenBank/DDBJ databases">
        <title>Draft Genome Sequence of Burkholderia andropogonis type strain ICMP2807, isolated from Sorghum bicolor.</title>
        <authorList>
            <person name="Lopes-Santos L."/>
            <person name="Castro D.B."/>
            <person name="Ottoboni L.M."/>
            <person name="Park D."/>
            <person name="Weirc B.S."/>
            <person name="Destefano S.A."/>
        </authorList>
    </citation>
    <scope>NUCLEOTIDE SEQUENCE [LARGE SCALE GENOMIC DNA]</scope>
    <source>
        <strain evidence="1 2">ICMP2807</strain>
    </source>
</reference>
<evidence type="ECO:0000313" key="2">
    <source>
        <dbReference type="Proteomes" id="UP000033618"/>
    </source>
</evidence>
<evidence type="ECO:0008006" key="3">
    <source>
        <dbReference type="Google" id="ProtNLM"/>
    </source>
</evidence>
<dbReference type="InterPro" id="IPR010751">
    <property type="entry name" value="TrfA"/>
</dbReference>
<dbReference type="AlphaFoldDB" id="A0A0F5K4G4"/>
<dbReference type="Pfam" id="PF07042">
    <property type="entry name" value="TrfA"/>
    <property type="match status" value="1"/>
</dbReference>
<sequence>MATRNLANLISPEFFSQPSADSAERKESVLEVVERLQRTAAARKNAPTQSGSLARRVQIPLWSEEHRPVLHDLVRSALFTCGQKEARRNLKGQPVYALEHLRITYTGEELRQRDYDVYLQILHLARGSTVDNRQEWVEFDGRQMIKALGWTHNSRSLTELRATIRRLVACALEVTRAPSKNNVEVVYGGALLLKYAGVKESNVEDVTLWKVQINSDVAAQLRPGDYTRIDWTMRAKLSPLEKWLHAFYATNQAPYPMKVETIYKLCGSRMAELKSFRKALKAALASLVDVGFLTDWQLDETDKIKVVRSQMVTGDGAQPVLSVAPVQNLI</sequence>
<accession>A0A0F5K4G4</accession>